<reference evidence="7 8" key="1">
    <citation type="submission" date="2017-12" db="EMBL/GenBank/DDBJ databases">
        <title>Gene loss provides genomic basis for host adaptation in cereal stripe rust fungi.</title>
        <authorList>
            <person name="Xia C."/>
        </authorList>
    </citation>
    <scope>NUCLEOTIDE SEQUENCE [LARGE SCALE GENOMIC DNA]</scope>
    <source>
        <strain evidence="7 8">93TX-2</strain>
    </source>
</reference>
<accession>A0A2S4UFC5</accession>
<keyword evidence="5" id="KW-1133">Transmembrane helix</keyword>
<evidence type="ECO:0000313" key="7">
    <source>
        <dbReference type="EMBL" id="POV95886.1"/>
    </source>
</evidence>
<name>A0A2S4UFC5_9BASI</name>
<keyword evidence="8" id="KW-1185">Reference proteome</keyword>
<dbReference type="AlphaFoldDB" id="A0A2S4UFC5"/>
<protein>
    <recommendedName>
        <fullName evidence="6">RING-type domain-containing protein</fullName>
    </recommendedName>
</protein>
<dbReference type="VEuPathDB" id="FungiDB:PSHT_15418"/>
<reference evidence="8" key="2">
    <citation type="journal article" date="2018" name="BMC Genomics">
        <title>Genomic insights into host adaptation between the wheat stripe rust pathogen (Puccinia striiformis f. sp. tritici) and the barley stripe rust pathogen (Puccinia striiformis f. sp. hordei).</title>
        <authorList>
            <person name="Xia C."/>
            <person name="Wang M."/>
            <person name="Yin C."/>
            <person name="Cornejo O.E."/>
            <person name="Hulbert S.H."/>
            <person name="Chen X."/>
        </authorList>
    </citation>
    <scope>NUCLEOTIDE SEQUENCE [LARGE SCALE GENOMIC DNA]</scope>
    <source>
        <strain evidence="8">93TX-2</strain>
    </source>
</reference>
<dbReference type="VEuPathDB" id="FungiDB:PSTT_16218"/>
<feature type="domain" description="RING-type" evidence="6">
    <location>
        <begin position="169"/>
        <end position="230"/>
    </location>
</feature>
<evidence type="ECO:0000256" key="4">
    <source>
        <dbReference type="PROSITE-ProRule" id="PRU00175"/>
    </source>
</evidence>
<dbReference type="PANTHER" id="PTHR45798">
    <property type="entry name" value="RING-H2 FINGER PROTEIN ATL61-RELATED-RELATED"/>
    <property type="match status" value="1"/>
</dbReference>
<dbReference type="Proteomes" id="UP000238274">
    <property type="component" value="Unassembled WGS sequence"/>
</dbReference>
<dbReference type="InterPro" id="IPR052788">
    <property type="entry name" value="RING-type_E3_ligase_ATL"/>
</dbReference>
<evidence type="ECO:0000256" key="5">
    <source>
        <dbReference type="SAM" id="Phobius"/>
    </source>
</evidence>
<dbReference type="InterPro" id="IPR013083">
    <property type="entry name" value="Znf_RING/FYVE/PHD"/>
</dbReference>
<evidence type="ECO:0000313" key="8">
    <source>
        <dbReference type="Proteomes" id="UP000238274"/>
    </source>
</evidence>
<evidence type="ECO:0000259" key="6">
    <source>
        <dbReference type="PROSITE" id="PS50089"/>
    </source>
</evidence>
<dbReference type="PANTHER" id="PTHR45798:SF97">
    <property type="entry name" value="ALCOHOL-SENSITIVE RING FINGER PROTEIN 1"/>
    <property type="match status" value="1"/>
</dbReference>
<feature type="transmembrane region" description="Helical" evidence="5">
    <location>
        <begin position="253"/>
        <end position="271"/>
    </location>
</feature>
<keyword evidence="2 4" id="KW-0863">Zinc-finger</keyword>
<evidence type="ECO:0000256" key="2">
    <source>
        <dbReference type="ARBA" id="ARBA00022771"/>
    </source>
</evidence>
<proteinExistence type="predicted"/>
<comment type="caution">
    <text evidence="7">The sequence shown here is derived from an EMBL/GenBank/DDBJ whole genome shotgun (WGS) entry which is preliminary data.</text>
</comment>
<dbReference type="GO" id="GO:0008270">
    <property type="term" value="F:zinc ion binding"/>
    <property type="evidence" value="ECO:0007669"/>
    <property type="project" value="UniProtKB-KW"/>
</dbReference>
<dbReference type="SUPFAM" id="SSF57850">
    <property type="entry name" value="RING/U-box"/>
    <property type="match status" value="1"/>
</dbReference>
<dbReference type="EMBL" id="PKSM01000394">
    <property type="protein sequence ID" value="POV95886.1"/>
    <property type="molecule type" value="Genomic_DNA"/>
</dbReference>
<keyword evidence="3" id="KW-0862">Zinc</keyword>
<evidence type="ECO:0000256" key="3">
    <source>
        <dbReference type="ARBA" id="ARBA00022833"/>
    </source>
</evidence>
<gene>
    <name evidence="7" type="ORF">PSHT_15418</name>
</gene>
<dbReference type="OrthoDB" id="8062037at2759"/>
<dbReference type="InterPro" id="IPR001841">
    <property type="entry name" value="Znf_RING"/>
</dbReference>
<reference evidence="8" key="3">
    <citation type="journal article" date="2018" name="Mol. Plant Microbe Interact.">
        <title>Genome sequence resources for the wheat stripe rust pathogen (Puccinia striiformis f. sp. tritici) and the barley stripe rust pathogen (Puccinia striiformis f. sp. hordei).</title>
        <authorList>
            <person name="Xia C."/>
            <person name="Wang M."/>
            <person name="Yin C."/>
            <person name="Cornejo O.E."/>
            <person name="Hulbert S.H."/>
            <person name="Chen X."/>
        </authorList>
    </citation>
    <scope>NUCLEOTIDE SEQUENCE [LARGE SCALE GENOMIC DNA]</scope>
    <source>
        <strain evidence="8">93TX-2</strain>
    </source>
</reference>
<dbReference type="PROSITE" id="PS50089">
    <property type="entry name" value="ZF_RING_2"/>
    <property type="match status" value="1"/>
</dbReference>
<keyword evidence="5" id="KW-0472">Membrane</keyword>
<organism evidence="7 8">
    <name type="scientific">Puccinia striiformis</name>
    <dbReference type="NCBI Taxonomy" id="27350"/>
    <lineage>
        <taxon>Eukaryota</taxon>
        <taxon>Fungi</taxon>
        <taxon>Dikarya</taxon>
        <taxon>Basidiomycota</taxon>
        <taxon>Pucciniomycotina</taxon>
        <taxon>Pucciniomycetes</taxon>
        <taxon>Pucciniales</taxon>
        <taxon>Pucciniaceae</taxon>
        <taxon>Puccinia</taxon>
    </lineage>
</organism>
<dbReference type="Pfam" id="PF13639">
    <property type="entry name" value="zf-RING_2"/>
    <property type="match status" value="1"/>
</dbReference>
<keyword evidence="1" id="KW-0479">Metal-binding</keyword>
<evidence type="ECO:0000256" key="1">
    <source>
        <dbReference type="ARBA" id="ARBA00022723"/>
    </source>
</evidence>
<dbReference type="Gene3D" id="3.30.40.10">
    <property type="entry name" value="Zinc/RING finger domain, C3HC4 (zinc finger)"/>
    <property type="match status" value="1"/>
</dbReference>
<sequence>MHLALKKILIIAEIFYCSSKLTFAGQLHKRASVHPTTDELGHVDCDTEVIGSAHHHSEEPQICEVPKISASTSDIVEYPRRAVNWQEFRTVRYVPQRNTFVAIDFPVECIYRLSCFKMTTKAYEEDYGKISDQKENIKDRTWAKGKVKALKGWIENTEQYQLEGSSETCGICQEEYDSDHSAVSLRVFPNCNHFFHAHCIEDWLERYCPLIESQSLFGLSIHNFSCPTCRAPAPILPKDLNYLGAICCYHRKSLALALLYITLIGLLWIMAKQILSTH</sequence>
<dbReference type="SMART" id="SM00184">
    <property type="entry name" value="RING"/>
    <property type="match status" value="1"/>
</dbReference>
<keyword evidence="5" id="KW-0812">Transmembrane</keyword>